<dbReference type="RefSeq" id="WP_181608276.1">
    <property type="nucleotide sequence ID" value="NZ_BAABAM010000001.1"/>
</dbReference>
<dbReference type="Gene3D" id="1.10.510.10">
    <property type="entry name" value="Transferase(Phosphotransferase) domain 1"/>
    <property type="match status" value="1"/>
</dbReference>
<evidence type="ECO:0000313" key="8">
    <source>
        <dbReference type="EMBL" id="MBA2889485.1"/>
    </source>
</evidence>
<keyword evidence="6" id="KW-1133">Transmembrane helix</keyword>
<dbReference type="CDD" id="cd14014">
    <property type="entry name" value="STKc_PknB_like"/>
    <property type="match status" value="1"/>
</dbReference>
<evidence type="ECO:0000256" key="1">
    <source>
        <dbReference type="ARBA" id="ARBA00012513"/>
    </source>
</evidence>
<dbReference type="InterPro" id="IPR000719">
    <property type="entry name" value="Prot_kinase_dom"/>
</dbReference>
<comment type="caution">
    <text evidence="8">The sequence shown here is derived from an EMBL/GenBank/DDBJ whole genome shotgun (WGS) entry which is preliminary data.</text>
</comment>
<dbReference type="PROSITE" id="PS50011">
    <property type="entry name" value="PROTEIN_KINASE_DOM"/>
    <property type="match status" value="1"/>
</dbReference>
<dbReference type="AlphaFoldDB" id="A0A7W0CE47"/>
<keyword evidence="2" id="KW-0808">Transferase</keyword>
<dbReference type="InterPro" id="IPR050660">
    <property type="entry name" value="NEK_Ser/Thr_kinase"/>
</dbReference>
<evidence type="ECO:0000313" key="9">
    <source>
        <dbReference type="Proteomes" id="UP000530928"/>
    </source>
</evidence>
<dbReference type="Pfam" id="PF00069">
    <property type="entry name" value="Pkinase"/>
    <property type="match status" value="1"/>
</dbReference>
<accession>A0A7W0CE47</accession>
<reference evidence="8 9" key="1">
    <citation type="submission" date="2020-07" db="EMBL/GenBank/DDBJ databases">
        <title>Genomic Encyclopedia of Type Strains, Phase IV (KMG-IV): sequencing the most valuable type-strain genomes for metagenomic binning, comparative biology and taxonomic classification.</title>
        <authorList>
            <person name="Goeker M."/>
        </authorList>
    </citation>
    <scope>NUCLEOTIDE SEQUENCE [LARGE SCALE GENOMIC DNA]</scope>
    <source>
        <strain evidence="8 9">DSM 45533</strain>
    </source>
</reference>
<evidence type="ECO:0000256" key="4">
    <source>
        <dbReference type="ARBA" id="ARBA00022777"/>
    </source>
</evidence>
<organism evidence="8 9">
    <name type="scientific">Nonomuraea soli</name>
    <dbReference type="NCBI Taxonomy" id="1032476"/>
    <lineage>
        <taxon>Bacteria</taxon>
        <taxon>Bacillati</taxon>
        <taxon>Actinomycetota</taxon>
        <taxon>Actinomycetes</taxon>
        <taxon>Streptosporangiales</taxon>
        <taxon>Streptosporangiaceae</taxon>
        <taxon>Nonomuraea</taxon>
    </lineage>
</organism>
<sequence>MQGELAGRYRLLERLGEGGAGTVWRAHDVMLNRLVAVKQVRMPADPRQRAEFAQRAIREAQSAGRLRDPAIVLVHDVVVDHGQPWIVMDLATGRSLDKVIAEHGPLPAEHVARIGLRVLSALRVAHTHGMLHQDVKPGNILLDSDGTAMLTDFGIATPIYGSSDGFSSAGSPAYMAPERFNHQPAGPSSDLWSLGAALYAAVEGRGPFERPIPAAVVAAVIMQDPPFPKRAGRELGSLIMDLLAKDPARRPGADEVERRLSLGPSRAPVGRKWLLAPVALVVAGGLAWGGFAVLNRPAETGRFATAPDPCAVITADQAAGLLGGKVELSRGPAGVCGWKRFVRSTAERTLTLSLRPQRPSGRSSGPEVAKRVFDGERVNQGDVADLQGVGEAAYIRHDDQTGRNRGRSTVRFRLSNLLVEVSLDVRRDSGLSPQDRDIAQKAAQTIAKEL</sequence>
<keyword evidence="3" id="KW-0547">Nucleotide-binding</keyword>
<dbReference type="InterPro" id="IPR011009">
    <property type="entry name" value="Kinase-like_dom_sf"/>
</dbReference>
<dbReference type="GO" id="GO:0005524">
    <property type="term" value="F:ATP binding"/>
    <property type="evidence" value="ECO:0007669"/>
    <property type="project" value="UniProtKB-KW"/>
</dbReference>
<evidence type="ECO:0000256" key="2">
    <source>
        <dbReference type="ARBA" id="ARBA00022679"/>
    </source>
</evidence>
<dbReference type="SUPFAM" id="SSF56112">
    <property type="entry name" value="Protein kinase-like (PK-like)"/>
    <property type="match status" value="1"/>
</dbReference>
<feature type="domain" description="Protein kinase" evidence="7">
    <location>
        <begin position="9"/>
        <end position="274"/>
    </location>
</feature>
<keyword evidence="6" id="KW-0812">Transmembrane</keyword>
<evidence type="ECO:0000256" key="3">
    <source>
        <dbReference type="ARBA" id="ARBA00022741"/>
    </source>
</evidence>
<feature type="transmembrane region" description="Helical" evidence="6">
    <location>
        <begin position="273"/>
        <end position="294"/>
    </location>
</feature>
<gene>
    <name evidence="8" type="ORF">HNR30_000820</name>
</gene>
<evidence type="ECO:0000256" key="6">
    <source>
        <dbReference type="SAM" id="Phobius"/>
    </source>
</evidence>
<dbReference type="Proteomes" id="UP000530928">
    <property type="component" value="Unassembled WGS sequence"/>
</dbReference>
<evidence type="ECO:0000259" key="7">
    <source>
        <dbReference type="PROSITE" id="PS50011"/>
    </source>
</evidence>
<dbReference type="GO" id="GO:0004674">
    <property type="term" value="F:protein serine/threonine kinase activity"/>
    <property type="evidence" value="ECO:0007669"/>
    <property type="project" value="UniProtKB-EC"/>
</dbReference>
<dbReference type="PANTHER" id="PTHR43671">
    <property type="entry name" value="SERINE/THREONINE-PROTEIN KINASE NEK"/>
    <property type="match status" value="1"/>
</dbReference>
<dbReference type="PANTHER" id="PTHR43671:SF13">
    <property type="entry name" value="SERINE_THREONINE-PROTEIN KINASE NEK2"/>
    <property type="match status" value="1"/>
</dbReference>
<dbReference type="PROSITE" id="PS00108">
    <property type="entry name" value="PROTEIN_KINASE_ST"/>
    <property type="match status" value="1"/>
</dbReference>
<proteinExistence type="predicted"/>
<name>A0A7W0CE47_9ACTN</name>
<protein>
    <recommendedName>
        <fullName evidence="1">non-specific serine/threonine protein kinase</fullName>
        <ecNumber evidence="1">2.7.11.1</ecNumber>
    </recommendedName>
</protein>
<dbReference type="SMART" id="SM00220">
    <property type="entry name" value="S_TKc"/>
    <property type="match status" value="1"/>
</dbReference>
<evidence type="ECO:0000256" key="5">
    <source>
        <dbReference type="ARBA" id="ARBA00022840"/>
    </source>
</evidence>
<dbReference type="EC" id="2.7.11.1" evidence="1"/>
<keyword evidence="6" id="KW-0472">Membrane</keyword>
<keyword evidence="5" id="KW-0067">ATP-binding</keyword>
<dbReference type="EMBL" id="JACDUR010000001">
    <property type="protein sequence ID" value="MBA2889485.1"/>
    <property type="molecule type" value="Genomic_DNA"/>
</dbReference>
<keyword evidence="9" id="KW-1185">Reference proteome</keyword>
<dbReference type="Gene3D" id="3.30.200.20">
    <property type="entry name" value="Phosphorylase Kinase, domain 1"/>
    <property type="match status" value="1"/>
</dbReference>
<keyword evidence="4" id="KW-0418">Kinase</keyword>
<dbReference type="InterPro" id="IPR008271">
    <property type="entry name" value="Ser/Thr_kinase_AS"/>
</dbReference>